<evidence type="ECO:0000313" key="6">
    <source>
        <dbReference type="Proteomes" id="UP000026915"/>
    </source>
</evidence>
<dbReference type="NCBIfam" id="TIGR00756">
    <property type="entry name" value="PPR"/>
    <property type="match status" value="5"/>
</dbReference>
<dbReference type="EMBL" id="CM001881">
    <property type="protein sequence ID" value="EOY25237.1"/>
    <property type="molecule type" value="Genomic_DNA"/>
</dbReference>
<proteinExistence type="inferred from homology"/>
<dbReference type="FunFam" id="1.25.40.10:FF:000184">
    <property type="entry name" value="Pentatricopeptide repeat-containing protein, chloroplastic"/>
    <property type="match status" value="1"/>
</dbReference>
<dbReference type="GO" id="GO:0008270">
    <property type="term" value="F:zinc ion binding"/>
    <property type="evidence" value="ECO:0007669"/>
    <property type="project" value="InterPro"/>
</dbReference>
<dbReference type="eggNOG" id="KOG4197">
    <property type="taxonomic scope" value="Eukaryota"/>
</dbReference>
<keyword evidence="6" id="KW-1185">Reference proteome</keyword>
<dbReference type="Pfam" id="PF01535">
    <property type="entry name" value="PPR"/>
    <property type="match status" value="4"/>
</dbReference>
<keyword evidence="2" id="KW-0677">Repeat</keyword>
<dbReference type="HOGENOM" id="CLU_002706_37_6_1"/>
<feature type="domain" description="DYW" evidence="4">
    <location>
        <begin position="611"/>
        <end position="702"/>
    </location>
</feature>
<dbReference type="FunFam" id="1.25.40.10:FF:000031">
    <property type="entry name" value="Pentatricopeptide repeat-containing protein mitochondrial"/>
    <property type="match status" value="1"/>
</dbReference>
<dbReference type="InterPro" id="IPR032867">
    <property type="entry name" value="DYW_dom"/>
</dbReference>
<dbReference type="FunFam" id="1.25.40.10:FF:000576">
    <property type="entry name" value="Pentatricopeptide repeat-containing protein, chloroplastic"/>
    <property type="match status" value="1"/>
</dbReference>
<feature type="repeat" description="PPR" evidence="3">
    <location>
        <begin position="263"/>
        <end position="297"/>
    </location>
</feature>
<organism evidence="5 6">
    <name type="scientific">Theobroma cacao</name>
    <name type="common">Cacao</name>
    <name type="synonym">Cocoa</name>
    <dbReference type="NCBI Taxonomy" id="3641"/>
    <lineage>
        <taxon>Eukaryota</taxon>
        <taxon>Viridiplantae</taxon>
        <taxon>Streptophyta</taxon>
        <taxon>Embryophyta</taxon>
        <taxon>Tracheophyta</taxon>
        <taxon>Spermatophyta</taxon>
        <taxon>Magnoliopsida</taxon>
        <taxon>eudicotyledons</taxon>
        <taxon>Gunneridae</taxon>
        <taxon>Pentapetalae</taxon>
        <taxon>rosids</taxon>
        <taxon>malvids</taxon>
        <taxon>Malvales</taxon>
        <taxon>Malvaceae</taxon>
        <taxon>Byttnerioideae</taxon>
        <taxon>Theobroma</taxon>
    </lineage>
</organism>
<accession>A0A061G7X6</accession>
<dbReference type="Gene3D" id="1.25.40.10">
    <property type="entry name" value="Tetratricopeptide repeat domain"/>
    <property type="match status" value="3"/>
</dbReference>
<dbReference type="GO" id="GO:0003723">
    <property type="term" value="F:RNA binding"/>
    <property type="evidence" value="ECO:0007669"/>
    <property type="project" value="InterPro"/>
</dbReference>
<reference evidence="5 6" key="1">
    <citation type="journal article" date="2013" name="Genome Biol.">
        <title>The genome sequence of the most widely cultivated cacao type and its use to identify candidate genes regulating pod color.</title>
        <authorList>
            <person name="Motamayor J.C."/>
            <person name="Mockaitis K."/>
            <person name="Schmutz J."/>
            <person name="Haiminen N."/>
            <person name="Iii D.L."/>
            <person name="Cornejo O."/>
            <person name="Findley S.D."/>
            <person name="Zheng P."/>
            <person name="Utro F."/>
            <person name="Royaert S."/>
            <person name="Saski C."/>
            <person name="Jenkins J."/>
            <person name="Podicheti R."/>
            <person name="Zhao M."/>
            <person name="Scheffler B.E."/>
            <person name="Stack J.C."/>
            <person name="Feltus F.A."/>
            <person name="Mustiga G.M."/>
            <person name="Amores F."/>
            <person name="Phillips W."/>
            <person name="Marelli J.P."/>
            <person name="May G.D."/>
            <person name="Shapiro H."/>
            <person name="Ma J."/>
            <person name="Bustamante C.D."/>
            <person name="Schnell R.J."/>
            <person name="Main D."/>
            <person name="Gilbert D."/>
            <person name="Parida L."/>
            <person name="Kuhn D.N."/>
        </authorList>
    </citation>
    <scope>NUCLEOTIDE SEQUENCE [LARGE SCALE GENOMIC DNA]</scope>
    <source>
        <strain evidence="6">cv. Matina 1-6</strain>
    </source>
</reference>
<gene>
    <name evidence="5" type="ORF">TCM_016613</name>
</gene>
<dbReference type="InterPro" id="IPR002885">
    <property type="entry name" value="PPR_rpt"/>
</dbReference>
<dbReference type="InterPro" id="IPR011990">
    <property type="entry name" value="TPR-like_helical_dom_sf"/>
</dbReference>
<evidence type="ECO:0000313" key="5">
    <source>
        <dbReference type="EMBL" id="EOY25237.1"/>
    </source>
</evidence>
<dbReference type="PROSITE" id="PS51375">
    <property type="entry name" value="PPR"/>
    <property type="match status" value="4"/>
</dbReference>
<dbReference type="OMA" id="IHCALLR"/>
<feature type="repeat" description="PPR" evidence="3">
    <location>
        <begin position="431"/>
        <end position="466"/>
    </location>
</feature>
<dbReference type="InParanoid" id="A0A061G7X6"/>
<feature type="repeat" description="PPR" evidence="3">
    <location>
        <begin position="396"/>
        <end position="430"/>
    </location>
</feature>
<feature type="repeat" description="PPR" evidence="3">
    <location>
        <begin position="193"/>
        <end position="227"/>
    </location>
</feature>
<dbReference type="Gramene" id="EOY25237">
    <property type="protein sequence ID" value="EOY25237"/>
    <property type="gene ID" value="TCM_016613"/>
</dbReference>
<dbReference type="GO" id="GO:0009451">
    <property type="term" value="P:RNA modification"/>
    <property type="evidence" value="ECO:0000318"/>
    <property type="project" value="GO_Central"/>
</dbReference>
<dbReference type="Pfam" id="PF13041">
    <property type="entry name" value="PPR_2"/>
    <property type="match status" value="2"/>
</dbReference>
<evidence type="ECO:0000256" key="2">
    <source>
        <dbReference type="ARBA" id="ARBA00022737"/>
    </source>
</evidence>
<comment type="similarity">
    <text evidence="1">Belongs to the PPR family. PCMP-H subfamily.</text>
</comment>
<dbReference type="Pfam" id="PF20431">
    <property type="entry name" value="E_motif"/>
    <property type="match status" value="1"/>
</dbReference>
<dbReference type="InterPro" id="IPR046848">
    <property type="entry name" value="E_motif"/>
</dbReference>
<dbReference type="PANTHER" id="PTHR47926">
    <property type="entry name" value="PENTATRICOPEPTIDE REPEAT-CONTAINING PROTEIN"/>
    <property type="match status" value="1"/>
</dbReference>
<name>A0A061G7X6_THECC</name>
<dbReference type="InterPro" id="IPR046960">
    <property type="entry name" value="PPR_At4g14850-like_plant"/>
</dbReference>
<dbReference type="PANTHER" id="PTHR47926:SF400">
    <property type="entry name" value="PENTACOTRIPEPTIDE-REPEAT REGION OF PRORP DOMAIN-CONTAINING PROTEIN"/>
    <property type="match status" value="1"/>
</dbReference>
<sequence>MHAENSECKGSQKKMEGSMRLSSWTPAIVRSILDQCLLSNKPVILVFTKTSARATAAAMAQAFRILTPRVKHADIFLVEVTMGQEHIHRLVNHDVDNRMPGTSVLQQTKFFSLPADPPQSLELSLRLKEQECFSILKRCKNMEEFRQAHAQIVKWGFFWNSFCASNLVAACALSDGGSMDYACSIFQQIDEPGTFEFNTMIRAHVKDMTFEEALVFYYEMLEKGVEPDNFTYPALFKACACLQAQEEGKQIHGHAFKLGLESDLYVQNSLINMYGKCGEIEHSCAIFEQMDQKSVASWSAIIAAHASFGKWYECLMMFGNMSSEGCWRPEESTLVTVLSACTHLGALDLGKCTHGSLLRNISELNVIVQTSLMDMYVKCGCLEKGLSLFRKMGNRSQMSYTVMISGLAMHGHGEEALRIYSEMLKDGLDPDDVVYVGVLSACSHAGLVDEGFRCFDRMKSEHGITPTVQHYGCMVDLMGKAGMINEALEFIKSMPIKPNDVFWRSLLSACRVHCNLEIGEIAAKHLFQSKSQNPGDYVILSNMYARAQRWQEVAKIRVEMARKGLHQVPGFSLVEVGRRIHKFVSQDTSHPQCVSVYEMIHQMEWQLKFEGYSPDTSQVLLDVDEEEKRQRLKGHSQKLAIAFALIHTSQGSPIRIARNLRMCNDCHTYTKLISLIYEREITVRDRNRFHHFKDGTCSCRDYR</sequence>
<protein>
    <submittedName>
        <fullName evidence="5">Tetratricopeptide repeat-like superfamily protein</fullName>
    </submittedName>
</protein>
<dbReference type="Proteomes" id="UP000026915">
    <property type="component" value="Chromosome 3"/>
</dbReference>
<dbReference type="AlphaFoldDB" id="A0A061G7X6"/>
<dbReference type="FunCoup" id="A0A061G7X6">
    <property type="interactions" value="329"/>
</dbReference>
<evidence type="ECO:0000256" key="3">
    <source>
        <dbReference type="PROSITE-ProRule" id="PRU00708"/>
    </source>
</evidence>
<evidence type="ECO:0000256" key="1">
    <source>
        <dbReference type="ARBA" id="ARBA00006643"/>
    </source>
</evidence>
<evidence type="ECO:0000259" key="4">
    <source>
        <dbReference type="Pfam" id="PF14432"/>
    </source>
</evidence>
<dbReference type="Pfam" id="PF14432">
    <property type="entry name" value="DYW_deaminase"/>
    <property type="match status" value="1"/>
</dbReference>